<proteinExistence type="predicted"/>
<keyword evidence="3" id="KW-0812">Transmembrane</keyword>
<protein>
    <recommendedName>
        <fullName evidence="4">Transglycosylase SLT domain-containing protein</fullName>
    </recommendedName>
</protein>
<gene>
    <name evidence="5" type="ORF">D9K80_14000</name>
</gene>
<dbReference type="InterPro" id="IPR008258">
    <property type="entry name" value="Transglycosylase_SLT_dom_1"/>
</dbReference>
<keyword evidence="3" id="KW-1133">Transmembrane helix</keyword>
<dbReference type="CDD" id="cd00254">
    <property type="entry name" value="LT-like"/>
    <property type="match status" value="1"/>
</dbReference>
<feature type="coiled-coil region" evidence="1">
    <location>
        <begin position="280"/>
        <end position="307"/>
    </location>
</feature>
<feature type="domain" description="Transglycosylase SLT" evidence="4">
    <location>
        <begin position="413"/>
        <end position="506"/>
    </location>
</feature>
<dbReference type="AlphaFoldDB" id="A0A498D5G7"/>
<dbReference type="Proteomes" id="UP000267166">
    <property type="component" value="Unassembled WGS sequence"/>
</dbReference>
<dbReference type="EMBL" id="RCHD01000038">
    <property type="protein sequence ID" value="RLL32535.1"/>
    <property type="molecule type" value="Genomic_DNA"/>
</dbReference>
<keyword evidence="3" id="KW-0472">Membrane</keyword>
<evidence type="ECO:0000313" key="6">
    <source>
        <dbReference type="Proteomes" id="UP000267166"/>
    </source>
</evidence>
<dbReference type="Pfam" id="PF01464">
    <property type="entry name" value="SLT"/>
    <property type="match status" value="1"/>
</dbReference>
<keyword evidence="1" id="KW-0175">Coiled coil</keyword>
<feature type="coiled-coil region" evidence="1">
    <location>
        <begin position="538"/>
        <end position="587"/>
    </location>
</feature>
<sequence>MVDNLGKAKENLYTLELQFQGFQAMLINSVTPAVTAIAQNFDNIKAVVIALGAAISAKLVVQCAVLAKEFVIGVAQGMAYQMQLSALQGQAMRTATAMGVLRGASALLGGPAGLGMLALQGVAAGAAFLYMKRSSDEAVPALSTQGKTVAQLREEYEKLDKAQQRVLTRQATADLSKAEQEFRKQELALLGLVRAMINHSDASETDKKAAKELYDQYLQGKLNADQLATGINNLRTVEAKHKTGIDEKAASVNKERKAVIDAQGVLKTYNQIVKDGTKDNKDHKKSIDEKTEALKKLNAQQLEYVNQSSKNDSRDRYVEALTQNGMSRDKAEFYADKKAETNTPYNVAMPKVLQESVDKEWARKQAAEAREEAEKKAEETQKRQTKELEKQQKILQVNARVKANAEKYNFSGIESQYGLPTGMLSAIHMQESSGNTNAVGSMTKYGTAKGGFQFLDDTAKRFNVHNPFDTKQAAEGAAKYLRFLLNKFGDIDTAISAYHAGEGNVEAGTGIGPVNRQYVKNVKGYMAGVNGVEAGTDASAYEKSLQEQIRKADEAEKEKLALQYKYADESKKIAIDLKNELDEIEKSTLSSDEKKAFAIQAEKDAAEKTKAIRIEQLEQMKVLLDEELQGRTILAERIFTIEMAQLEASLSSGKISNVEKARLAKQLEDQLYAIKRMGLEERLALESELGGLTGNSNGVSSVTNEIGALDTQKTISDIQSPALISNAEMKDFEDKFGDLTSRMSGLWDKGIQSMMNGTLTWKNAMNAIFTELAGAFIQSMITAPMKKYAASLATRMAIKLGFIKTETAAEIAGQAAQTGAVVAGETTKTMATSTGALARLAIKAGEAIKSIMMYAWEAMAGAFKAMVSIPYIGPVLAVAAGASALALVGGLAGKIKSARGGYDIPAGVNPVTQLHEEEMVLPKQHANTIRALGRSMSGGFGSPSESSPQPVIFSPTIQAFDSKDVRRFFKKEGRNIAESLSGFSRNFGKPK</sequence>
<feature type="region of interest" description="Disordered" evidence="2">
    <location>
        <begin position="363"/>
        <end position="388"/>
    </location>
</feature>
<reference evidence="5 6" key="1">
    <citation type="submission" date="2018-09" db="EMBL/GenBank/DDBJ databases">
        <title>The draft genome of Acinetobacter sp. strains.</title>
        <authorList>
            <person name="Qin J."/>
            <person name="Feng Y."/>
            <person name="Zong Z."/>
        </authorList>
    </citation>
    <scope>NUCLEOTIDE SEQUENCE [LARGE SCALE GENOMIC DNA]</scope>
    <source>
        <strain evidence="5 6">WCHAc060003</strain>
    </source>
</reference>
<evidence type="ECO:0000256" key="1">
    <source>
        <dbReference type="SAM" id="Coils"/>
    </source>
</evidence>
<evidence type="ECO:0000313" key="5">
    <source>
        <dbReference type="EMBL" id="RLL32535.1"/>
    </source>
</evidence>
<evidence type="ECO:0000256" key="2">
    <source>
        <dbReference type="SAM" id="MobiDB-lite"/>
    </source>
</evidence>
<comment type="caution">
    <text evidence="5">The sequence shown here is derived from an EMBL/GenBank/DDBJ whole genome shotgun (WGS) entry which is preliminary data.</text>
</comment>
<evidence type="ECO:0000256" key="3">
    <source>
        <dbReference type="SAM" id="Phobius"/>
    </source>
</evidence>
<feature type="transmembrane region" description="Helical" evidence="3">
    <location>
        <begin position="871"/>
        <end position="892"/>
    </location>
</feature>
<organism evidence="5 6">
    <name type="scientific">Acinetobacter cumulans</name>
    <dbReference type="NCBI Taxonomy" id="2136182"/>
    <lineage>
        <taxon>Bacteria</taxon>
        <taxon>Pseudomonadati</taxon>
        <taxon>Pseudomonadota</taxon>
        <taxon>Gammaproteobacteria</taxon>
        <taxon>Moraxellales</taxon>
        <taxon>Moraxellaceae</taxon>
        <taxon>Acinetobacter</taxon>
    </lineage>
</organism>
<dbReference type="Gene3D" id="1.10.530.10">
    <property type="match status" value="1"/>
</dbReference>
<dbReference type="SUPFAM" id="SSF53955">
    <property type="entry name" value="Lysozyme-like"/>
    <property type="match status" value="1"/>
</dbReference>
<accession>A0A498D5G7</accession>
<evidence type="ECO:0000259" key="4">
    <source>
        <dbReference type="Pfam" id="PF01464"/>
    </source>
</evidence>
<dbReference type="InterPro" id="IPR023346">
    <property type="entry name" value="Lysozyme-like_dom_sf"/>
</dbReference>
<name>A0A498D5G7_9GAMM</name>